<evidence type="ECO:0000313" key="3">
    <source>
        <dbReference type="Proteomes" id="UP001284601"/>
    </source>
</evidence>
<evidence type="ECO:0000313" key="2">
    <source>
        <dbReference type="EMBL" id="MDW5597976.1"/>
    </source>
</evidence>
<dbReference type="EMBL" id="JAWSTH010000112">
    <property type="protein sequence ID" value="MDW5597976.1"/>
    <property type="molecule type" value="Genomic_DNA"/>
</dbReference>
<feature type="signal peptide" evidence="1">
    <location>
        <begin position="1"/>
        <end position="18"/>
    </location>
</feature>
<dbReference type="RefSeq" id="WP_318600444.1">
    <property type="nucleotide sequence ID" value="NZ_JAWSTH010000112.1"/>
</dbReference>
<accession>A0ABU4HXC4</accession>
<proteinExistence type="predicted"/>
<gene>
    <name evidence="2" type="ORF">R7226_26715</name>
</gene>
<reference evidence="3" key="1">
    <citation type="submission" date="2023-07" db="EMBL/GenBank/DDBJ databases">
        <title>Conexibacter stalactiti sp. nov., isolated from stalactites in a lava cave and emended description of the genus Conexibacter.</title>
        <authorList>
            <person name="Lee S.D."/>
        </authorList>
    </citation>
    <scope>NUCLEOTIDE SEQUENCE [LARGE SCALE GENOMIC DNA]</scope>
    <source>
        <strain evidence="3">KCTC 39840</strain>
    </source>
</reference>
<name>A0ABU4HXC4_9ACTN</name>
<dbReference type="Proteomes" id="UP001284601">
    <property type="component" value="Unassembled WGS sequence"/>
</dbReference>
<protein>
    <submittedName>
        <fullName evidence="2">Uncharacterized protein</fullName>
    </submittedName>
</protein>
<keyword evidence="3" id="KW-1185">Reference proteome</keyword>
<feature type="chain" id="PRO_5046158166" evidence="1">
    <location>
        <begin position="19"/>
        <end position="538"/>
    </location>
</feature>
<keyword evidence="1" id="KW-0732">Signal</keyword>
<sequence>MGASPVRFAGLLATLASAAGTWRLEQPAPPAGSPYKVPLGRPGDLSCWSATRCLLAVEGNAIVARGLYAYDGVEWRQLATVCGGPADTTRIAWSGPDEFWVVSTPSLPRSGGGLGLCRFRGGQVIASYSTPPESSDPFRVMSAAACSGPDDCWFAGGGAQDPAGQRVGGYHLHWNGQTLTSTYAPQGRGVSDVIASGGAFFETTYMGAQREDRDSEVPLRAAEETPQPIHSIRGTSFRNELFASLPRAGVPLHGTELLAADVAAGTVPWYVGGGAASGPDASAETSVPRPPIAVRFSDNFYRELPLDESVFGATDRFADVAAVPGTDHAWVVVQSFQERGSATARARVAQLSPDGTVAIQRLPAGGAGRGAAAKIEFTGPDEGWMVTNAGWLFHFTDGAARARDVDPAFSRVITYRPNESVAQSIPDTPPVDDSQLFAPPAVEPEPEPTPTETRVTRVRALMAKMSRPRVDRRLRLSISFTLRRAARVQLQAKRKGRVVARTPLRTLRPGRHTLRLQLVRRRWPDALRFVTRESRATR</sequence>
<evidence type="ECO:0000256" key="1">
    <source>
        <dbReference type="SAM" id="SignalP"/>
    </source>
</evidence>
<organism evidence="2 3">
    <name type="scientific">Conexibacter stalactiti</name>
    <dbReference type="NCBI Taxonomy" id="1940611"/>
    <lineage>
        <taxon>Bacteria</taxon>
        <taxon>Bacillati</taxon>
        <taxon>Actinomycetota</taxon>
        <taxon>Thermoleophilia</taxon>
        <taxon>Solirubrobacterales</taxon>
        <taxon>Conexibacteraceae</taxon>
        <taxon>Conexibacter</taxon>
    </lineage>
</organism>
<comment type="caution">
    <text evidence="2">The sequence shown here is derived from an EMBL/GenBank/DDBJ whole genome shotgun (WGS) entry which is preliminary data.</text>
</comment>